<keyword evidence="2" id="KW-1185">Reference proteome</keyword>
<organism evidence="1 2">
    <name type="scientific">Tetrabaena socialis</name>
    <dbReference type="NCBI Taxonomy" id="47790"/>
    <lineage>
        <taxon>Eukaryota</taxon>
        <taxon>Viridiplantae</taxon>
        <taxon>Chlorophyta</taxon>
        <taxon>core chlorophytes</taxon>
        <taxon>Chlorophyceae</taxon>
        <taxon>CS clade</taxon>
        <taxon>Chlamydomonadales</taxon>
        <taxon>Tetrabaenaceae</taxon>
        <taxon>Tetrabaena</taxon>
    </lineage>
</organism>
<evidence type="ECO:0000313" key="1">
    <source>
        <dbReference type="EMBL" id="PNG99653.1"/>
    </source>
</evidence>
<dbReference type="OrthoDB" id="530187at2759"/>
<reference evidence="1 2" key="1">
    <citation type="journal article" date="2017" name="Mol. Biol. Evol.">
        <title>The 4-celled Tetrabaena socialis nuclear genome reveals the essential components for genetic control of cell number at the origin of multicellularity in the volvocine lineage.</title>
        <authorList>
            <person name="Featherston J."/>
            <person name="Arakaki Y."/>
            <person name="Hanschen E.R."/>
            <person name="Ferris P.J."/>
            <person name="Michod R.E."/>
            <person name="Olson B.J.S.C."/>
            <person name="Nozaki H."/>
            <person name="Durand P.M."/>
        </authorList>
    </citation>
    <scope>NUCLEOTIDE SEQUENCE [LARGE SCALE GENOMIC DNA]</scope>
    <source>
        <strain evidence="1 2">NIES-571</strain>
    </source>
</reference>
<dbReference type="Proteomes" id="UP000236333">
    <property type="component" value="Unassembled WGS sequence"/>
</dbReference>
<gene>
    <name evidence="1" type="ORF">TSOC_014564</name>
</gene>
<sequence length="240" mass="27758">MAETDTSTSTSYQFFRKSFHVPRKWAEDERIAYLTEHRYAKIESAMALTNITSKLKELGYMEDNNAMVHDYLDYMTQDLLDMNGEVYIIETELRDNETIKALLGGTTPDFIVKKSGSRAKTVILDVYVGDKQESEVKGKYKALAFFADFYVVTPHNFQKQLASVLPATDIDYLYKNFQIFLAEYYYWRACIKLQKVLVNDMPNIPMRVFPEISVQQQAAKDMYIKDLAVYATKVADCNDI</sequence>
<name>A0A2J7ZHA0_9CHLO</name>
<dbReference type="AlphaFoldDB" id="A0A2J7ZHA0"/>
<protein>
    <submittedName>
        <fullName evidence="1">Uncharacterized protein</fullName>
    </submittedName>
</protein>
<evidence type="ECO:0000313" key="2">
    <source>
        <dbReference type="Proteomes" id="UP000236333"/>
    </source>
</evidence>
<dbReference type="EMBL" id="PGGS01002394">
    <property type="protein sequence ID" value="PNG99653.1"/>
    <property type="molecule type" value="Genomic_DNA"/>
</dbReference>
<comment type="caution">
    <text evidence="1">The sequence shown here is derived from an EMBL/GenBank/DDBJ whole genome shotgun (WGS) entry which is preliminary data.</text>
</comment>
<proteinExistence type="predicted"/>
<accession>A0A2J7ZHA0</accession>